<dbReference type="EMBL" id="LUKE01000001">
    <property type="protein sequence ID" value="KYG66042.1"/>
    <property type="molecule type" value="Genomic_DNA"/>
</dbReference>
<dbReference type="PROSITE" id="PS51257">
    <property type="entry name" value="PROKAR_LIPOPROTEIN"/>
    <property type="match status" value="1"/>
</dbReference>
<organism evidence="2 3">
    <name type="scientific">Bdellovibrio bacteriovorus</name>
    <dbReference type="NCBI Taxonomy" id="959"/>
    <lineage>
        <taxon>Bacteria</taxon>
        <taxon>Pseudomonadati</taxon>
        <taxon>Bdellovibrionota</taxon>
        <taxon>Bdellovibrionia</taxon>
        <taxon>Bdellovibrionales</taxon>
        <taxon>Pseudobdellovibrionaceae</taxon>
        <taxon>Bdellovibrio</taxon>
    </lineage>
</organism>
<evidence type="ECO:0000313" key="3">
    <source>
        <dbReference type="Proteomes" id="UP000075320"/>
    </source>
</evidence>
<accession>A0A150WNI7</accession>
<comment type="caution">
    <text evidence="2">The sequence shown here is derived from an EMBL/GenBank/DDBJ whole genome shotgun (WGS) entry which is preliminary data.</text>
</comment>
<name>A0A150WNI7_BDEBC</name>
<dbReference type="RefSeq" id="WP_061833608.1">
    <property type="nucleotide sequence ID" value="NZ_LUKE01000001.1"/>
</dbReference>
<reference evidence="2 3" key="1">
    <citation type="submission" date="2016-03" db="EMBL/GenBank/DDBJ databases">
        <authorList>
            <person name="Ploux O."/>
        </authorList>
    </citation>
    <scope>NUCLEOTIDE SEQUENCE [LARGE SCALE GENOMIC DNA]</scope>
    <source>
        <strain evidence="2 3">R0</strain>
    </source>
</reference>
<proteinExistence type="predicted"/>
<evidence type="ECO:0008006" key="4">
    <source>
        <dbReference type="Google" id="ProtNLM"/>
    </source>
</evidence>
<gene>
    <name evidence="2" type="ORF">AZI86_02960</name>
</gene>
<feature type="signal peptide" evidence="1">
    <location>
        <begin position="1"/>
        <end position="18"/>
    </location>
</feature>
<keyword evidence="1" id="KW-0732">Signal</keyword>
<keyword evidence="3" id="KW-1185">Reference proteome</keyword>
<sequence length="204" mass="22156">MKTWVVLIFALFMTACQGDGGGGGGGAVGTTTVTTPLTSCLDGSVYCNNQQYAGMPGFMPYPGMYGYAYNYMTYFNQNGFCNCPQGWIPVYNSSYGLGCVQSRLLMQNYQASYLYWQFQNSSSWSYGWAQSNDYYYWSYYSAPTMPNNFGQSSNIPNGYYGGSGGSCSRNLTQSCLLNQANTCGAGATCRQVIAGSSLGVCANY</sequence>
<dbReference type="AlphaFoldDB" id="A0A150WNI7"/>
<evidence type="ECO:0000313" key="2">
    <source>
        <dbReference type="EMBL" id="KYG66042.1"/>
    </source>
</evidence>
<feature type="chain" id="PRO_5007573022" description="Lipoprotein" evidence="1">
    <location>
        <begin position="19"/>
        <end position="204"/>
    </location>
</feature>
<dbReference type="OrthoDB" id="5293513at2"/>
<dbReference type="Proteomes" id="UP000075320">
    <property type="component" value="Unassembled WGS sequence"/>
</dbReference>
<protein>
    <recommendedName>
        <fullName evidence="4">Lipoprotein</fullName>
    </recommendedName>
</protein>
<evidence type="ECO:0000256" key="1">
    <source>
        <dbReference type="SAM" id="SignalP"/>
    </source>
</evidence>